<proteinExistence type="predicted"/>
<sequence length="85" mass="9612">MVGANRWPPFVESFRYFLELPHPEHSRTLCSAAVSLKLAAGENRTVTHSAGLVWFRRRCWGTFRIPNGITPHRAVAVLQAELPQT</sequence>
<reference evidence="1" key="1">
    <citation type="journal article" date="2023" name="Science">
        <title>Genome structures resolve the early diversification of teleost fishes.</title>
        <authorList>
            <person name="Parey E."/>
            <person name="Louis A."/>
            <person name="Montfort J."/>
            <person name="Bouchez O."/>
            <person name="Roques C."/>
            <person name="Iampietro C."/>
            <person name="Lluch J."/>
            <person name="Castinel A."/>
            <person name="Donnadieu C."/>
            <person name="Desvignes T."/>
            <person name="Floi Bucao C."/>
            <person name="Jouanno E."/>
            <person name="Wen M."/>
            <person name="Mejri S."/>
            <person name="Dirks R."/>
            <person name="Jansen H."/>
            <person name="Henkel C."/>
            <person name="Chen W.J."/>
            <person name="Zahm M."/>
            <person name="Cabau C."/>
            <person name="Klopp C."/>
            <person name="Thompson A.W."/>
            <person name="Robinson-Rechavi M."/>
            <person name="Braasch I."/>
            <person name="Lecointre G."/>
            <person name="Bobe J."/>
            <person name="Postlethwait J.H."/>
            <person name="Berthelot C."/>
            <person name="Roest Crollius H."/>
            <person name="Guiguen Y."/>
        </authorList>
    </citation>
    <scope>NUCLEOTIDE SEQUENCE</scope>
    <source>
        <strain evidence="1">WJC10195</strain>
    </source>
</reference>
<dbReference type="Proteomes" id="UP001152622">
    <property type="component" value="Unassembled WGS sequence"/>
</dbReference>
<keyword evidence="2" id="KW-1185">Reference proteome</keyword>
<dbReference type="AlphaFoldDB" id="A0A9Q1IA29"/>
<accession>A0A9Q1IA29</accession>
<name>A0A9Q1IA29_SYNKA</name>
<protein>
    <submittedName>
        <fullName evidence="1">Uncharacterized protein</fullName>
    </submittedName>
</protein>
<dbReference type="EMBL" id="JAINUF010000034">
    <property type="protein sequence ID" value="KAJ8332176.1"/>
    <property type="molecule type" value="Genomic_DNA"/>
</dbReference>
<gene>
    <name evidence="1" type="ORF">SKAU_G00428560</name>
</gene>
<organism evidence="1 2">
    <name type="scientific">Synaphobranchus kaupii</name>
    <name type="common">Kaup's arrowtooth eel</name>
    <dbReference type="NCBI Taxonomy" id="118154"/>
    <lineage>
        <taxon>Eukaryota</taxon>
        <taxon>Metazoa</taxon>
        <taxon>Chordata</taxon>
        <taxon>Craniata</taxon>
        <taxon>Vertebrata</taxon>
        <taxon>Euteleostomi</taxon>
        <taxon>Actinopterygii</taxon>
        <taxon>Neopterygii</taxon>
        <taxon>Teleostei</taxon>
        <taxon>Anguilliformes</taxon>
        <taxon>Synaphobranchidae</taxon>
        <taxon>Synaphobranchus</taxon>
    </lineage>
</organism>
<evidence type="ECO:0000313" key="1">
    <source>
        <dbReference type="EMBL" id="KAJ8332176.1"/>
    </source>
</evidence>
<comment type="caution">
    <text evidence="1">The sequence shown here is derived from an EMBL/GenBank/DDBJ whole genome shotgun (WGS) entry which is preliminary data.</text>
</comment>
<evidence type="ECO:0000313" key="2">
    <source>
        <dbReference type="Proteomes" id="UP001152622"/>
    </source>
</evidence>